<sequence>MASLNPSFSLITLTKLRELADYKREIGFGRNNHINVDYGLCG</sequence>
<evidence type="ECO:0000313" key="1">
    <source>
        <dbReference type="EMBL" id="GJE67688.1"/>
    </source>
</evidence>
<name>A0ABQ4UM01_9HYPH</name>
<evidence type="ECO:0000313" key="2">
    <source>
        <dbReference type="Proteomes" id="UP001055039"/>
    </source>
</evidence>
<dbReference type="Proteomes" id="UP001055039">
    <property type="component" value="Unassembled WGS sequence"/>
</dbReference>
<organism evidence="1 2">
    <name type="scientific">Methylorubrum aminovorans</name>
    <dbReference type="NCBI Taxonomy" id="269069"/>
    <lineage>
        <taxon>Bacteria</taxon>
        <taxon>Pseudomonadati</taxon>
        <taxon>Pseudomonadota</taxon>
        <taxon>Alphaproteobacteria</taxon>
        <taxon>Hyphomicrobiales</taxon>
        <taxon>Methylobacteriaceae</taxon>
        <taxon>Methylorubrum</taxon>
    </lineage>
</organism>
<comment type="caution">
    <text evidence="1">The sequence shown here is derived from an EMBL/GenBank/DDBJ whole genome shotgun (WGS) entry which is preliminary data.</text>
</comment>
<accession>A0ABQ4UM01</accession>
<gene>
    <name evidence="1" type="ORF">LNAOJCKE_4920</name>
</gene>
<protein>
    <submittedName>
        <fullName evidence="1">Uncharacterized protein</fullName>
    </submittedName>
</protein>
<reference evidence="1" key="1">
    <citation type="journal article" date="2021" name="Front. Microbiol.">
        <title>Comprehensive Comparative Genomics and Phenotyping of Methylobacterium Species.</title>
        <authorList>
            <person name="Alessa O."/>
            <person name="Ogura Y."/>
            <person name="Fujitani Y."/>
            <person name="Takami H."/>
            <person name="Hayashi T."/>
            <person name="Sahin N."/>
            <person name="Tani A."/>
        </authorList>
    </citation>
    <scope>NUCLEOTIDE SEQUENCE</scope>
    <source>
        <strain evidence="1">NBRC 15686</strain>
    </source>
</reference>
<reference evidence="1" key="2">
    <citation type="submission" date="2021-08" db="EMBL/GenBank/DDBJ databases">
        <authorList>
            <person name="Tani A."/>
            <person name="Ola A."/>
            <person name="Ogura Y."/>
            <person name="Katsura K."/>
            <person name="Hayashi T."/>
        </authorList>
    </citation>
    <scope>NUCLEOTIDE SEQUENCE</scope>
    <source>
        <strain evidence="1">NBRC 15686</strain>
    </source>
</reference>
<keyword evidence="2" id="KW-1185">Reference proteome</keyword>
<proteinExistence type="predicted"/>
<dbReference type="EMBL" id="BPRC01000031">
    <property type="protein sequence ID" value="GJE67688.1"/>
    <property type="molecule type" value="Genomic_DNA"/>
</dbReference>